<dbReference type="PROSITE" id="PS51257">
    <property type="entry name" value="PROKAR_LIPOPROTEIN"/>
    <property type="match status" value="1"/>
</dbReference>
<gene>
    <name evidence="2" type="ORF">H3Z74_21085</name>
</gene>
<feature type="compositionally biased region" description="Pro residues" evidence="1">
    <location>
        <begin position="45"/>
        <end position="59"/>
    </location>
</feature>
<dbReference type="AlphaFoldDB" id="A0A7H0LHI9"/>
<evidence type="ECO:0000313" key="2">
    <source>
        <dbReference type="EMBL" id="QNQ09142.1"/>
    </source>
</evidence>
<reference evidence="2 3" key="1">
    <citation type="submission" date="2020-09" db="EMBL/GenBank/DDBJ databases">
        <title>Sphingomonas sp., a new species isolated from pork steak.</title>
        <authorList>
            <person name="Heidler von Heilborn D."/>
        </authorList>
    </citation>
    <scope>NUCLEOTIDE SEQUENCE [LARGE SCALE GENOMIC DNA]</scope>
    <source>
        <strain evidence="3">S8-3T</strain>
    </source>
</reference>
<organism evidence="2 3">
    <name type="scientific">Sphingomonas alpina</name>
    <dbReference type="NCBI Taxonomy" id="653931"/>
    <lineage>
        <taxon>Bacteria</taxon>
        <taxon>Pseudomonadati</taxon>
        <taxon>Pseudomonadota</taxon>
        <taxon>Alphaproteobacteria</taxon>
        <taxon>Sphingomonadales</taxon>
        <taxon>Sphingomonadaceae</taxon>
        <taxon>Sphingomonas</taxon>
    </lineage>
</organism>
<protein>
    <submittedName>
        <fullName evidence="2">Uncharacterized protein</fullName>
    </submittedName>
</protein>
<proteinExistence type="predicted"/>
<dbReference type="EMBL" id="CP061038">
    <property type="protein sequence ID" value="QNQ09142.1"/>
    <property type="molecule type" value="Genomic_DNA"/>
</dbReference>
<dbReference type="KEGG" id="spap:H3Z74_21085"/>
<dbReference type="Proteomes" id="UP000516148">
    <property type="component" value="Chromosome"/>
</dbReference>
<keyword evidence="3" id="KW-1185">Reference proteome</keyword>
<accession>A0A7H0LHI9</accession>
<name>A0A7H0LHI9_9SPHN</name>
<dbReference type="RefSeq" id="WP_187761465.1">
    <property type="nucleotide sequence ID" value="NZ_CP061038.1"/>
</dbReference>
<sequence length="159" mass="16914">MRILAVLIVSAALCGCTSEPQSGNGTAENGVSTMVENEAVMMSPTPSPAPSPSAAPSPQPVETASPFPEDAPAFNEQQLTTYPKARGLPGDVQRFVARYEDCEHFIGEPDYDAERRAELEKAVAEVCKGIDAEAVGLRRKYAADTAVTTALTGYEDLHQ</sequence>
<feature type="region of interest" description="Disordered" evidence="1">
    <location>
        <begin position="41"/>
        <end position="87"/>
    </location>
</feature>
<evidence type="ECO:0000256" key="1">
    <source>
        <dbReference type="SAM" id="MobiDB-lite"/>
    </source>
</evidence>
<evidence type="ECO:0000313" key="3">
    <source>
        <dbReference type="Proteomes" id="UP000516148"/>
    </source>
</evidence>